<sequence>MNKFDANLLFDAYGSLLTKRQQEILKLYYQEDLSYTEISEELQISRQSVMDSVHRGLKLLEKFEENIKFLQFKDTIYSIIDSSTNLEQCKRSLAELLNQ</sequence>
<reference evidence="3 4" key="1">
    <citation type="submission" date="2016-11" db="EMBL/GenBank/DDBJ databases">
        <title>Description of two novel members of the family Erysipelotrichaceae: Ileibacterium lipovorans gen. nov., sp. nov. and Dubosiella newyorkensis, gen. nov., sp. nov.</title>
        <authorList>
            <person name="Cox L.M."/>
            <person name="Sohn J."/>
            <person name="Tyrrell K.L."/>
            <person name="Citron D.M."/>
            <person name="Lawson P.A."/>
            <person name="Patel N.B."/>
            <person name="Iizumi T."/>
            <person name="Perez-Perez G.I."/>
            <person name="Goldstein E.J."/>
            <person name="Blaser M.J."/>
        </authorList>
    </citation>
    <scope>NUCLEOTIDE SEQUENCE [LARGE SCALE GENOMIC DNA]</scope>
    <source>
        <strain evidence="3 4">NYU-BL-A4</strain>
    </source>
</reference>
<evidence type="ECO:0000313" key="3">
    <source>
        <dbReference type="EMBL" id="OLU46899.1"/>
    </source>
</evidence>
<dbReference type="CDD" id="cd06171">
    <property type="entry name" value="Sigma70_r4"/>
    <property type="match status" value="1"/>
</dbReference>
<dbReference type="NCBIfam" id="NF045758">
    <property type="entry name" value="YlxM"/>
    <property type="match status" value="1"/>
</dbReference>
<dbReference type="OrthoDB" id="6392at2"/>
<organism evidence="3 4">
    <name type="scientific">Dubosiella newyorkensis</name>
    <dbReference type="NCBI Taxonomy" id="1862672"/>
    <lineage>
        <taxon>Bacteria</taxon>
        <taxon>Bacillati</taxon>
        <taxon>Bacillota</taxon>
        <taxon>Erysipelotrichia</taxon>
        <taxon>Erysipelotrichales</taxon>
        <taxon>Erysipelotrichaceae</taxon>
        <taxon>Dubosiella</taxon>
    </lineage>
</organism>
<dbReference type="RefSeq" id="WP_076341046.1">
    <property type="nucleotide sequence ID" value="NZ_CAJTMI010000018.1"/>
</dbReference>
<evidence type="ECO:0000256" key="2">
    <source>
        <dbReference type="ARBA" id="ARBA00024764"/>
    </source>
</evidence>
<dbReference type="EMBL" id="MPKA01000057">
    <property type="protein sequence ID" value="OLU46899.1"/>
    <property type="molecule type" value="Genomic_DNA"/>
</dbReference>
<dbReference type="PANTHER" id="PTHR40083">
    <property type="entry name" value="UPF0122 PROTEIN CBO2450/CLC_2298"/>
    <property type="match status" value="1"/>
</dbReference>
<dbReference type="InterPro" id="IPR013324">
    <property type="entry name" value="RNA_pol_sigma_r3/r4-like"/>
</dbReference>
<protein>
    <submittedName>
        <fullName evidence="3">Uncharacterized protein</fullName>
    </submittedName>
</protein>
<name>A0A1U7NNI9_9FIRM</name>
<dbReference type="Proteomes" id="UP000186705">
    <property type="component" value="Unassembled WGS sequence"/>
</dbReference>
<gene>
    <name evidence="3" type="ORF">BO225_04255</name>
</gene>
<dbReference type="STRING" id="1862672.BO225_04255"/>
<dbReference type="InterPro" id="IPR007394">
    <property type="entry name" value="UPF0122"/>
</dbReference>
<dbReference type="AlphaFoldDB" id="A0A1U7NNI9"/>
<accession>A0A1U7NNI9</accession>
<dbReference type="InterPro" id="IPR036388">
    <property type="entry name" value="WH-like_DNA-bd_sf"/>
</dbReference>
<dbReference type="Gene3D" id="1.10.10.10">
    <property type="entry name" value="Winged helix-like DNA-binding domain superfamily/Winged helix DNA-binding domain"/>
    <property type="match status" value="1"/>
</dbReference>
<comment type="function">
    <text evidence="2">Might take part in the signal recognition particle (SRP) pathway. This is inferred from the conservation of its genetic proximity to ftsY/ffh. May be a regulatory protein.</text>
</comment>
<evidence type="ECO:0000256" key="1">
    <source>
        <dbReference type="ARBA" id="ARBA00008720"/>
    </source>
</evidence>
<dbReference type="Pfam" id="PF04297">
    <property type="entry name" value="UPF0122"/>
    <property type="match status" value="1"/>
</dbReference>
<dbReference type="InterPro" id="IPR054831">
    <property type="entry name" value="UPF0122_fam_protein"/>
</dbReference>
<comment type="similarity">
    <text evidence="1">Belongs to the UPF0122 family.</text>
</comment>
<keyword evidence="4" id="KW-1185">Reference proteome</keyword>
<dbReference type="PANTHER" id="PTHR40083:SF1">
    <property type="entry name" value="UPF0122 PROTEIN YLXM"/>
    <property type="match status" value="1"/>
</dbReference>
<evidence type="ECO:0000313" key="4">
    <source>
        <dbReference type="Proteomes" id="UP000186705"/>
    </source>
</evidence>
<comment type="caution">
    <text evidence="3">The sequence shown here is derived from an EMBL/GenBank/DDBJ whole genome shotgun (WGS) entry which is preliminary data.</text>
</comment>
<dbReference type="SUPFAM" id="SSF88659">
    <property type="entry name" value="Sigma3 and sigma4 domains of RNA polymerase sigma factors"/>
    <property type="match status" value="1"/>
</dbReference>
<proteinExistence type="inferred from homology"/>
<dbReference type="GeneID" id="78275161"/>